<dbReference type="InterPro" id="IPR046929">
    <property type="entry name" value="HTH_Tnp"/>
</dbReference>
<protein>
    <submittedName>
        <fullName evidence="1">Uncharacterized protein</fullName>
    </submittedName>
</protein>
<dbReference type="Proteomes" id="UP000469763">
    <property type="component" value="Unassembled WGS sequence"/>
</dbReference>
<dbReference type="AlphaFoldDB" id="A0A7K3TIK3"/>
<organism evidence="1 2">
    <name type="scientific">Bifidobacterium avesanii</name>
    <dbReference type="NCBI Taxonomy" id="1798157"/>
    <lineage>
        <taxon>Bacteria</taxon>
        <taxon>Bacillati</taxon>
        <taxon>Actinomycetota</taxon>
        <taxon>Actinomycetes</taxon>
        <taxon>Bifidobacteriales</taxon>
        <taxon>Bifidobacteriaceae</taxon>
        <taxon>Bifidobacterium</taxon>
    </lineage>
</organism>
<evidence type="ECO:0000313" key="1">
    <source>
        <dbReference type="EMBL" id="NEG78902.1"/>
    </source>
</evidence>
<gene>
    <name evidence="1" type="ORF">GFD22_07950</name>
</gene>
<dbReference type="EMBL" id="WHZY01000012">
    <property type="protein sequence ID" value="NEG78902.1"/>
    <property type="molecule type" value="Genomic_DNA"/>
</dbReference>
<keyword evidence="2" id="KW-1185">Reference proteome</keyword>
<dbReference type="Pfam" id="PF20310">
    <property type="entry name" value="HTH_Tnp_2"/>
    <property type="match status" value="1"/>
</dbReference>
<comment type="caution">
    <text evidence="1">The sequence shown here is derived from an EMBL/GenBank/DDBJ whole genome shotgun (WGS) entry which is preliminary data.</text>
</comment>
<sequence length="376" mass="38545">MNNAFDEEQMMLLRRIPAVRMVSPSRIYYTNTFRNEFRRRVNAGESPRAVFEAAGLGPQIIGAKRIERCAERWMRGGDVPEDRPAGARRNGRGAADCAIGDRGVAGCGADQCGIADSAVAGDRSPRVLARRGYAYACGAGTRVARFVGDAGANDGGDVNDGGGTSAAASHAGVVGTLDADGAAGDNGVTDENGATDARELRTSNVFGAVDSAADADVGADGGMVAGADDEAEVRGTGGAIGAAYGVANSMDGDAEERGALYGIADDNAGNAIADDESAGDAEDTVGQVFGAVSETEVGGGMDGAGDSDGCGGSHECRGADRSKGFTPMPAPYMPSSVCHRYSVEAVLLRYRARIEELERRLDALECGEALSQRLPS</sequence>
<reference evidence="1 2" key="1">
    <citation type="submission" date="2019-10" db="EMBL/GenBank/DDBJ databases">
        <title>Bifidobacterium from non-human primates.</title>
        <authorList>
            <person name="Modesto M."/>
        </authorList>
    </citation>
    <scope>NUCLEOTIDE SEQUENCE [LARGE SCALE GENOMIC DNA]</scope>
    <source>
        <strain evidence="1 2">TREC</strain>
    </source>
</reference>
<evidence type="ECO:0000313" key="2">
    <source>
        <dbReference type="Proteomes" id="UP000469763"/>
    </source>
</evidence>
<dbReference type="OrthoDB" id="3231571at2"/>
<proteinExistence type="predicted"/>
<dbReference type="RefSeq" id="WP_152350627.1">
    <property type="nucleotide sequence ID" value="NZ_WBSN01000011.1"/>
</dbReference>
<name>A0A7K3TIK3_9BIFI</name>
<accession>A0A7K3TIK3</accession>